<keyword evidence="5 8" id="KW-0472">Membrane</keyword>
<reference evidence="10" key="1">
    <citation type="submission" date="2023-10" db="EMBL/GenBank/DDBJ databases">
        <authorList>
            <person name="Hackl T."/>
        </authorList>
    </citation>
    <scope>NUCLEOTIDE SEQUENCE</scope>
</reference>
<evidence type="ECO:0000313" key="10">
    <source>
        <dbReference type="EMBL" id="CAJ2502856.1"/>
    </source>
</evidence>
<dbReference type="Pfam" id="PF07690">
    <property type="entry name" value="MFS_1"/>
    <property type="match status" value="1"/>
</dbReference>
<evidence type="ECO:0000256" key="2">
    <source>
        <dbReference type="ARBA" id="ARBA00022448"/>
    </source>
</evidence>
<dbReference type="GO" id="GO:0022857">
    <property type="term" value="F:transmembrane transporter activity"/>
    <property type="evidence" value="ECO:0007669"/>
    <property type="project" value="InterPro"/>
</dbReference>
<evidence type="ECO:0000256" key="1">
    <source>
        <dbReference type="ARBA" id="ARBA00004141"/>
    </source>
</evidence>
<comment type="similarity">
    <text evidence="6">Belongs to the major facilitator superfamily. Allantoate permease family.</text>
</comment>
<evidence type="ECO:0000256" key="8">
    <source>
        <dbReference type="SAM" id="Phobius"/>
    </source>
</evidence>
<dbReference type="AlphaFoldDB" id="A0AAI8VED8"/>
<evidence type="ECO:0000256" key="6">
    <source>
        <dbReference type="ARBA" id="ARBA00037968"/>
    </source>
</evidence>
<feature type="domain" description="Major facilitator superfamily (MFS) profile" evidence="9">
    <location>
        <begin position="78"/>
        <end position="506"/>
    </location>
</feature>
<dbReference type="InterPro" id="IPR036259">
    <property type="entry name" value="MFS_trans_sf"/>
</dbReference>
<dbReference type="InterPro" id="IPR020846">
    <property type="entry name" value="MFS_dom"/>
</dbReference>
<feature type="transmembrane region" description="Helical" evidence="8">
    <location>
        <begin position="219"/>
        <end position="241"/>
    </location>
</feature>
<dbReference type="Gene3D" id="1.20.1250.20">
    <property type="entry name" value="MFS general substrate transporter like domains"/>
    <property type="match status" value="2"/>
</dbReference>
<dbReference type="FunFam" id="1.20.1250.20:FF:000064">
    <property type="entry name" value="MFS allantoate transporter"/>
    <property type="match status" value="1"/>
</dbReference>
<dbReference type="PANTHER" id="PTHR43791:SF1">
    <property type="entry name" value="ALLANTOATE PERMEASE"/>
    <property type="match status" value="1"/>
</dbReference>
<evidence type="ECO:0000259" key="9">
    <source>
        <dbReference type="PROSITE" id="PS50850"/>
    </source>
</evidence>
<gene>
    <name evidence="10" type="ORF">KHLLAP_LOCUS3324</name>
</gene>
<dbReference type="CDD" id="cd17327">
    <property type="entry name" value="MFS_FEN2_like"/>
    <property type="match status" value="1"/>
</dbReference>
<dbReference type="PANTHER" id="PTHR43791">
    <property type="entry name" value="PERMEASE-RELATED"/>
    <property type="match status" value="1"/>
</dbReference>
<dbReference type="PROSITE" id="PS50850">
    <property type="entry name" value="MFS"/>
    <property type="match status" value="1"/>
</dbReference>
<protein>
    <submittedName>
        <fullName evidence="10">Uu.00g102500.m01.CDS01</fullName>
    </submittedName>
</protein>
<dbReference type="EMBL" id="CAUWAG010000004">
    <property type="protein sequence ID" value="CAJ2502856.1"/>
    <property type="molecule type" value="Genomic_DNA"/>
</dbReference>
<organism evidence="10 11">
    <name type="scientific">Anthostomella pinea</name>
    <dbReference type="NCBI Taxonomy" id="933095"/>
    <lineage>
        <taxon>Eukaryota</taxon>
        <taxon>Fungi</taxon>
        <taxon>Dikarya</taxon>
        <taxon>Ascomycota</taxon>
        <taxon>Pezizomycotina</taxon>
        <taxon>Sordariomycetes</taxon>
        <taxon>Xylariomycetidae</taxon>
        <taxon>Xylariales</taxon>
        <taxon>Xylariaceae</taxon>
        <taxon>Anthostomella</taxon>
    </lineage>
</organism>
<evidence type="ECO:0000256" key="3">
    <source>
        <dbReference type="ARBA" id="ARBA00022692"/>
    </source>
</evidence>
<dbReference type="GO" id="GO:0016020">
    <property type="term" value="C:membrane"/>
    <property type="evidence" value="ECO:0007669"/>
    <property type="project" value="UniProtKB-SubCell"/>
</dbReference>
<keyword evidence="11" id="KW-1185">Reference proteome</keyword>
<keyword evidence="4 8" id="KW-1133">Transmembrane helix</keyword>
<feature type="transmembrane region" description="Helical" evidence="8">
    <location>
        <begin position="451"/>
        <end position="469"/>
    </location>
</feature>
<comment type="caution">
    <text evidence="10">The sequence shown here is derived from an EMBL/GenBank/DDBJ whole genome shotgun (WGS) entry which is preliminary data.</text>
</comment>
<keyword evidence="3 8" id="KW-0812">Transmembrane</keyword>
<feature type="transmembrane region" description="Helical" evidence="8">
    <location>
        <begin position="481"/>
        <end position="502"/>
    </location>
</feature>
<dbReference type="InterPro" id="IPR011701">
    <property type="entry name" value="MFS"/>
</dbReference>
<feature type="transmembrane region" description="Helical" evidence="8">
    <location>
        <begin position="388"/>
        <end position="408"/>
    </location>
</feature>
<dbReference type="SUPFAM" id="SSF103473">
    <property type="entry name" value="MFS general substrate transporter"/>
    <property type="match status" value="1"/>
</dbReference>
<comment type="subcellular location">
    <subcellularLocation>
        <location evidence="1">Membrane</location>
        <topology evidence="1">Multi-pass membrane protein</topology>
    </subcellularLocation>
</comment>
<feature type="region of interest" description="Disordered" evidence="7">
    <location>
        <begin position="1"/>
        <end position="38"/>
    </location>
</feature>
<feature type="transmembrane region" description="Helical" evidence="8">
    <location>
        <begin position="253"/>
        <end position="275"/>
    </location>
</feature>
<keyword evidence="2" id="KW-0813">Transport</keyword>
<evidence type="ECO:0000256" key="7">
    <source>
        <dbReference type="SAM" id="MobiDB-lite"/>
    </source>
</evidence>
<name>A0AAI8VED8_9PEZI</name>
<evidence type="ECO:0000256" key="4">
    <source>
        <dbReference type="ARBA" id="ARBA00022989"/>
    </source>
</evidence>
<feature type="transmembrane region" description="Helical" evidence="8">
    <location>
        <begin position="360"/>
        <end position="381"/>
    </location>
</feature>
<feature type="transmembrane region" description="Helical" evidence="8">
    <location>
        <begin position="160"/>
        <end position="178"/>
    </location>
</feature>
<feature type="transmembrane region" description="Helical" evidence="8">
    <location>
        <begin position="184"/>
        <end position="207"/>
    </location>
</feature>
<sequence>MSEVKPTSPSPPSPSADVEKGIEPSSPSKLPDVDDMRKHVINNDPDEALKLVAAHGGEAIVLTPEVERKLLRKIDLHIMPLLCIVYGLNYLDKTTLSYASVMGIKVSPETEDTHATEPPSDRSGLSVTQYNWIASIFYFGYLFFEWPTNRLLQRLPLAKYSAFNVVMWGLTLCCMAAVKNFAGAITVRFFLGAFEAAVSPGFALFTSQWYTVREQGARVGWWFSFNGWGQIVGGCVAYGIAVGTARNPLLIKGWQLVFLVTGFATALVGALFFWFMPDSQLNARFLTPRERVLAVERIRVNQQGVGNKHFKWYQAREALTDPMIWAFVLYSAFCSIPNGGMSNYFSQLIVSFGFTNNQSLLLGAPGGAVQIITLLVCGHLGDRFRNRILFSASGVLLAILGLFLIRLLPLENRGGRLAGYYLYQSSSTGFVALLGLISTNVAGWTKKTTSAAMYLIAYCVGNIIGPQVFKLGDAPSYHSAITTVLVCMCIAFAHLIFIYFWCRRQNSIKATIRGGLGHGKVEGQEFMDLTDRENPEFIYSL</sequence>
<evidence type="ECO:0000313" key="11">
    <source>
        <dbReference type="Proteomes" id="UP001295740"/>
    </source>
</evidence>
<proteinExistence type="inferred from homology"/>
<dbReference type="Proteomes" id="UP001295740">
    <property type="component" value="Unassembled WGS sequence"/>
</dbReference>
<evidence type="ECO:0000256" key="5">
    <source>
        <dbReference type="ARBA" id="ARBA00023136"/>
    </source>
</evidence>
<feature type="transmembrane region" description="Helical" evidence="8">
    <location>
        <begin position="420"/>
        <end position="439"/>
    </location>
</feature>
<accession>A0AAI8VED8</accession>